<dbReference type="Proteomes" id="UP000007753">
    <property type="component" value="Chromosome 1"/>
</dbReference>
<reference evidence="2 3" key="1">
    <citation type="journal article" date="2010" name="J. Bacteriol.">
        <title>Complete genome sequence of the representative gamma-hexachlorocyclohexane-degrading bacterium Sphingobium japonicum UT26.</title>
        <authorList>
            <person name="Nagata Y."/>
            <person name="Ohtsubo Y."/>
            <person name="Endo R."/>
            <person name="Ichikawa N."/>
            <person name="Ankai A."/>
            <person name="Oguchi A."/>
            <person name="Fukui S."/>
            <person name="Fujita N."/>
            <person name="Tsuda M."/>
        </authorList>
    </citation>
    <scope>NUCLEOTIDE SEQUENCE [LARGE SCALE GENOMIC DNA]</scope>
    <source>
        <strain evidence="3">DSM 16413 / CCM 7287 / MTCC 6362 / UT26 / NBRC 101211 / UT26S</strain>
    </source>
</reference>
<gene>
    <name evidence="2" type="ordered locus">SJA_C1-18140</name>
</gene>
<name>D4Z216_SPHIU</name>
<keyword evidence="3" id="KW-1185">Reference proteome</keyword>
<dbReference type="AlphaFoldDB" id="D4Z216"/>
<dbReference type="EMBL" id="AP010803">
    <property type="protein sequence ID" value="BAI96648.1"/>
    <property type="molecule type" value="Genomic_DNA"/>
</dbReference>
<feature type="region of interest" description="Disordered" evidence="1">
    <location>
        <begin position="84"/>
        <end position="103"/>
    </location>
</feature>
<feature type="compositionally biased region" description="Polar residues" evidence="1">
    <location>
        <begin position="1"/>
        <end position="10"/>
    </location>
</feature>
<evidence type="ECO:0000313" key="2">
    <source>
        <dbReference type="EMBL" id="BAI96648.1"/>
    </source>
</evidence>
<accession>D4Z216</accession>
<protein>
    <submittedName>
        <fullName evidence="2">Uncharacterized protein</fullName>
    </submittedName>
</protein>
<organism evidence="2 3">
    <name type="scientific">Sphingobium indicum (strain DSM 16413 / CCM 7287 / MTCC 6362 / UT26 / NBRC 101211 / UT26S)</name>
    <name type="common">Sphingobium japonicum</name>
    <dbReference type="NCBI Taxonomy" id="452662"/>
    <lineage>
        <taxon>Bacteria</taxon>
        <taxon>Pseudomonadati</taxon>
        <taxon>Pseudomonadota</taxon>
        <taxon>Alphaproteobacteria</taxon>
        <taxon>Sphingomonadales</taxon>
        <taxon>Sphingomonadaceae</taxon>
        <taxon>Sphingobium</taxon>
    </lineage>
</organism>
<proteinExistence type="predicted"/>
<evidence type="ECO:0000256" key="1">
    <source>
        <dbReference type="SAM" id="MobiDB-lite"/>
    </source>
</evidence>
<evidence type="ECO:0000313" key="3">
    <source>
        <dbReference type="Proteomes" id="UP000007753"/>
    </source>
</evidence>
<feature type="region of interest" description="Disordered" evidence="1">
    <location>
        <begin position="1"/>
        <end position="21"/>
    </location>
</feature>
<dbReference type="KEGG" id="sjp:SJA_C1-18140"/>
<dbReference type="HOGENOM" id="CLU_1947449_0_0_5"/>
<sequence>MTAPAGNSSDQPRRGAKRALDPIAPGAVLAGSQGLRGFLVAKKHGRGDVSAARQNGAGAALETNQTPPAPFCLAKLPPDAILGDENPCGTPGTLGGGERDDGIVGSKDAIARQRDSLGEACLAMRVSQG</sequence>